<proteinExistence type="predicted"/>
<evidence type="ECO:0000256" key="1">
    <source>
        <dbReference type="SAM" id="MobiDB-lite"/>
    </source>
</evidence>
<dbReference type="AlphaFoldDB" id="A0A6A6VH54"/>
<keyword evidence="3" id="KW-1185">Reference proteome</keyword>
<evidence type="ECO:0000313" key="3">
    <source>
        <dbReference type="Proteomes" id="UP000799440"/>
    </source>
</evidence>
<protein>
    <submittedName>
        <fullName evidence="2">Uncharacterized protein</fullName>
    </submittedName>
</protein>
<dbReference type="Proteomes" id="UP000799440">
    <property type="component" value="Unassembled WGS sequence"/>
</dbReference>
<feature type="compositionally biased region" description="Low complexity" evidence="1">
    <location>
        <begin position="38"/>
        <end position="52"/>
    </location>
</feature>
<feature type="region of interest" description="Disordered" evidence="1">
    <location>
        <begin position="22"/>
        <end position="52"/>
    </location>
</feature>
<sequence length="194" mass="21745">MTQEAIENTRIQPLCDTCADVTNPWSLPRESSPPPSNTSPSNTNTQQSSSPVLKLTTTTAQYAAYTFTSTRPTLDTRASTPTFADFLSHTQLSDQATLDTQKQRRLLTHVRSRAKDMLKSAAKSAVEKMEPKMKAELKADWDPYPERRRYGPGMCEVCGEMATVGRKVPGWRWDFTEWEKRGKKGVGKGKEKGK</sequence>
<accession>A0A6A6VH54</accession>
<dbReference type="EMBL" id="MU006567">
    <property type="protein sequence ID" value="KAF2749139.1"/>
    <property type="molecule type" value="Genomic_DNA"/>
</dbReference>
<organism evidence="2 3">
    <name type="scientific">Sporormia fimetaria CBS 119925</name>
    <dbReference type="NCBI Taxonomy" id="1340428"/>
    <lineage>
        <taxon>Eukaryota</taxon>
        <taxon>Fungi</taxon>
        <taxon>Dikarya</taxon>
        <taxon>Ascomycota</taxon>
        <taxon>Pezizomycotina</taxon>
        <taxon>Dothideomycetes</taxon>
        <taxon>Pleosporomycetidae</taxon>
        <taxon>Pleosporales</taxon>
        <taxon>Sporormiaceae</taxon>
        <taxon>Sporormia</taxon>
    </lineage>
</organism>
<evidence type="ECO:0000313" key="2">
    <source>
        <dbReference type="EMBL" id="KAF2749139.1"/>
    </source>
</evidence>
<name>A0A6A6VH54_9PLEO</name>
<reference evidence="2" key="1">
    <citation type="journal article" date="2020" name="Stud. Mycol.">
        <title>101 Dothideomycetes genomes: a test case for predicting lifestyles and emergence of pathogens.</title>
        <authorList>
            <person name="Haridas S."/>
            <person name="Albert R."/>
            <person name="Binder M."/>
            <person name="Bloem J."/>
            <person name="Labutti K."/>
            <person name="Salamov A."/>
            <person name="Andreopoulos B."/>
            <person name="Baker S."/>
            <person name="Barry K."/>
            <person name="Bills G."/>
            <person name="Bluhm B."/>
            <person name="Cannon C."/>
            <person name="Castanera R."/>
            <person name="Culley D."/>
            <person name="Daum C."/>
            <person name="Ezra D."/>
            <person name="Gonzalez J."/>
            <person name="Henrissat B."/>
            <person name="Kuo A."/>
            <person name="Liang C."/>
            <person name="Lipzen A."/>
            <person name="Lutzoni F."/>
            <person name="Magnuson J."/>
            <person name="Mondo S."/>
            <person name="Nolan M."/>
            <person name="Ohm R."/>
            <person name="Pangilinan J."/>
            <person name="Park H.-J."/>
            <person name="Ramirez L."/>
            <person name="Alfaro M."/>
            <person name="Sun H."/>
            <person name="Tritt A."/>
            <person name="Yoshinaga Y."/>
            <person name="Zwiers L.-H."/>
            <person name="Turgeon B."/>
            <person name="Goodwin S."/>
            <person name="Spatafora J."/>
            <person name="Crous P."/>
            <person name="Grigoriev I."/>
        </authorList>
    </citation>
    <scope>NUCLEOTIDE SEQUENCE</scope>
    <source>
        <strain evidence="2">CBS 119925</strain>
    </source>
</reference>
<gene>
    <name evidence="2" type="ORF">M011DRAFT_475875</name>
</gene>